<reference evidence="4 5" key="1">
    <citation type="journal article" date="2013" name="Curr. Biol.">
        <title>The Genome of the Foraminiferan Reticulomyxa filosa.</title>
        <authorList>
            <person name="Glockner G."/>
            <person name="Hulsmann N."/>
            <person name="Schleicher M."/>
            <person name="Noegel A.A."/>
            <person name="Eichinger L."/>
            <person name="Gallinger C."/>
            <person name="Pawlowski J."/>
            <person name="Sierra R."/>
            <person name="Euteneuer U."/>
            <person name="Pillet L."/>
            <person name="Moustafa A."/>
            <person name="Platzer M."/>
            <person name="Groth M."/>
            <person name="Szafranski K."/>
            <person name="Schliwa M."/>
        </authorList>
    </citation>
    <scope>NUCLEOTIDE SEQUENCE [LARGE SCALE GENOMIC DNA]</scope>
</reference>
<dbReference type="Pfam" id="PF13174">
    <property type="entry name" value="TPR_6"/>
    <property type="match status" value="1"/>
</dbReference>
<keyword evidence="1" id="KW-0677">Repeat</keyword>
<dbReference type="AlphaFoldDB" id="X6P978"/>
<dbReference type="PROSITE" id="PS50005">
    <property type="entry name" value="TPR"/>
    <property type="match status" value="1"/>
</dbReference>
<dbReference type="SMART" id="SM00028">
    <property type="entry name" value="TPR"/>
    <property type="match status" value="2"/>
</dbReference>
<evidence type="ECO:0000313" key="5">
    <source>
        <dbReference type="Proteomes" id="UP000023152"/>
    </source>
</evidence>
<dbReference type="InterPro" id="IPR011990">
    <property type="entry name" value="TPR-like_helical_dom_sf"/>
</dbReference>
<sequence length="116" mass="13687">ALKLYLEIFGRNHADVAESYNNLGCAYDDKGQYDEAVECYEMSLKIRKEIFGIMNKSVGDSYWNLGLVFEKKNETKTSCKYFEEVWKIYNVVLGQWDEQTLRAKQRVKELTELHEE</sequence>
<dbReference type="InterPro" id="IPR019734">
    <property type="entry name" value="TPR_rpt"/>
</dbReference>
<evidence type="ECO:0000256" key="3">
    <source>
        <dbReference type="PROSITE-ProRule" id="PRU00339"/>
    </source>
</evidence>
<feature type="non-terminal residue" evidence="4">
    <location>
        <position position="1"/>
    </location>
</feature>
<dbReference type="PANTHER" id="PTHR45641:SF19">
    <property type="entry name" value="NEPHROCYSTIN-3"/>
    <property type="match status" value="1"/>
</dbReference>
<feature type="repeat" description="TPR" evidence="3">
    <location>
        <begin position="17"/>
        <end position="50"/>
    </location>
</feature>
<keyword evidence="2 3" id="KW-0802">TPR repeat</keyword>
<proteinExistence type="predicted"/>
<dbReference type="Proteomes" id="UP000023152">
    <property type="component" value="Unassembled WGS sequence"/>
</dbReference>
<organism evidence="4 5">
    <name type="scientific">Reticulomyxa filosa</name>
    <dbReference type="NCBI Taxonomy" id="46433"/>
    <lineage>
        <taxon>Eukaryota</taxon>
        <taxon>Sar</taxon>
        <taxon>Rhizaria</taxon>
        <taxon>Retaria</taxon>
        <taxon>Foraminifera</taxon>
        <taxon>Monothalamids</taxon>
        <taxon>Reticulomyxidae</taxon>
        <taxon>Reticulomyxa</taxon>
    </lineage>
</organism>
<dbReference type="EMBL" id="ASPP01002372">
    <property type="protein sequence ID" value="ETO34668.1"/>
    <property type="molecule type" value="Genomic_DNA"/>
</dbReference>
<dbReference type="SUPFAM" id="SSF48452">
    <property type="entry name" value="TPR-like"/>
    <property type="match status" value="1"/>
</dbReference>
<evidence type="ECO:0000256" key="1">
    <source>
        <dbReference type="ARBA" id="ARBA00022737"/>
    </source>
</evidence>
<evidence type="ECO:0000313" key="4">
    <source>
        <dbReference type="EMBL" id="ETO34668.1"/>
    </source>
</evidence>
<dbReference type="PANTHER" id="PTHR45641">
    <property type="entry name" value="TETRATRICOPEPTIDE REPEAT PROTEIN (AFU_ORTHOLOGUE AFUA_6G03870)"/>
    <property type="match status" value="1"/>
</dbReference>
<keyword evidence="5" id="KW-1185">Reference proteome</keyword>
<gene>
    <name evidence="4" type="ORF">RFI_02422</name>
</gene>
<protein>
    <submittedName>
        <fullName evidence="4">Uncharacterized protein</fullName>
    </submittedName>
</protein>
<dbReference type="PROSITE" id="PS50293">
    <property type="entry name" value="TPR_REGION"/>
    <property type="match status" value="1"/>
</dbReference>
<dbReference type="Pfam" id="PF13424">
    <property type="entry name" value="TPR_12"/>
    <property type="match status" value="1"/>
</dbReference>
<accession>X6P978</accession>
<name>X6P978_RETFI</name>
<dbReference type="Gene3D" id="1.25.40.10">
    <property type="entry name" value="Tetratricopeptide repeat domain"/>
    <property type="match status" value="1"/>
</dbReference>
<dbReference type="OrthoDB" id="2423701at2759"/>
<comment type="caution">
    <text evidence="4">The sequence shown here is derived from an EMBL/GenBank/DDBJ whole genome shotgun (WGS) entry which is preliminary data.</text>
</comment>
<evidence type="ECO:0000256" key="2">
    <source>
        <dbReference type="ARBA" id="ARBA00022803"/>
    </source>
</evidence>